<evidence type="ECO:0000256" key="2">
    <source>
        <dbReference type="SAM" id="SignalP"/>
    </source>
</evidence>
<reference evidence="4" key="1">
    <citation type="journal article" date="2014" name="Science">
        <title>Ancient hybridizations among the ancestral genomes of bread wheat.</title>
        <authorList>
            <consortium name="International Wheat Genome Sequencing Consortium,"/>
            <person name="Marcussen T."/>
            <person name="Sandve S.R."/>
            <person name="Heier L."/>
            <person name="Spannagl M."/>
            <person name="Pfeifer M."/>
            <person name="Jakobsen K.S."/>
            <person name="Wulff B.B."/>
            <person name="Steuernagel B."/>
            <person name="Mayer K.F."/>
            <person name="Olsen O.A."/>
        </authorList>
    </citation>
    <scope>NUCLEOTIDE SEQUENCE [LARGE SCALE GENOMIC DNA]</scope>
    <source>
        <strain evidence="4">cv. AL8/78</strain>
    </source>
</reference>
<evidence type="ECO:0000313" key="3">
    <source>
        <dbReference type="EnsemblPlants" id="AET3Gv20364300.1"/>
    </source>
</evidence>
<sequence>MVFLIKFFLKILLIVSTGNCQRVAAEGRSPTPHARVAVALSRSQIDRRNPGGRHLPNPRGPQASPAWKRLSSPSPPSGSLPVWSMPHRPLAISKPLFSSGWDPIEPTKSINLHKWPLPQAQKSKKYVRVEDMACGEEEL</sequence>
<name>A0A453EJI6_AEGTS</name>
<accession>A0A453EJI6</accession>
<organism evidence="3 4">
    <name type="scientific">Aegilops tauschii subsp. strangulata</name>
    <name type="common">Goatgrass</name>
    <dbReference type="NCBI Taxonomy" id="200361"/>
    <lineage>
        <taxon>Eukaryota</taxon>
        <taxon>Viridiplantae</taxon>
        <taxon>Streptophyta</taxon>
        <taxon>Embryophyta</taxon>
        <taxon>Tracheophyta</taxon>
        <taxon>Spermatophyta</taxon>
        <taxon>Magnoliopsida</taxon>
        <taxon>Liliopsida</taxon>
        <taxon>Poales</taxon>
        <taxon>Poaceae</taxon>
        <taxon>BOP clade</taxon>
        <taxon>Pooideae</taxon>
        <taxon>Triticodae</taxon>
        <taxon>Triticeae</taxon>
        <taxon>Triticinae</taxon>
        <taxon>Aegilops</taxon>
    </lineage>
</organism>
<reference evidence="3" key="3">
    <citation type="journal article" date="2017" name="Nature">
        <title>Genome sequence of the progenitor of the wheat D genome Aegilops tauschii.</title>
        <authorList>
            <person name="Luo M.C."/>
            <person name="Gu Y.Q."/>
            <person name="Puiu D."/>
            <person name="Wang H."/>
            <person name="Twardziok S.O."/>
            <person name="Deal K.R."/>
            <person name="Huo N."/>
            <person name="Zhu T."/>
            <person name="Wang L."/>
            <person name="Wang Y."/>
            <person name="McGuire P.E."/>
            <person name="Liu S."/>
            <person name="Long H."/>
            <person name="Ramasamy R.K."/>
            <person name="Rodriguez J.C."/>
            <person name="Van S.L."/>
            <person name="Yuan L."/>
            <person name="Wang Z."/>
            <person name="Xia Z."/>
            <person name="Xiao L."/>
            <person name="Anderson O.D."/>
            <person name="Ouyang S."/>
            <person name="Liang Y."/>
            <person name="Zimin A.V."/>
            <person name="Pertea G."/>
            <person name="Qi P."/>
            <person name="Bennetzen J.L."/>
            <person name="Dai X."/>
            <person name="Dawson M.W."/>
            <person name="Muller H.G."/>
            <person name="Kugler K."/>
            <person name="Rivarola-Duarte L."/>
            <person name="Spannagl M."/>
            <person name="Mayer K.F.X."/>
            <person name="Lu F.H."/>
            <person name="Bevan M.W."/>
            <person name="Leroy P."/>
            <person name="Li P."/>
            <person name="You F.M."/>
            <person name="Sun Q."/>
            <person name="Liu Z."/>
            <person name="Lyons E."/>
            <person name="Wicker T."/>
            <person name="Salzberg S.L."/>
            <person name="Devos K.M."/>
            <person name="Dvorak J."/>
        </authorList>
    </citation>
    <scope>NUCLEOTIDE SEQUENCE [LARGE SCALE GENOMIC DNA]</scope>
    <source>
        <strain evidence="3">cv. AL8/78</strain>
    </source>
</reference>
<keyword evidence="2" id="KW-0732">Signal</keyword>
<dbReference type="Gramene" id="AET3Gv20364300.1">
    <property type="protein sequence ID" value="AET3Gv20364300.1"/>
    <property type="gene ID" value="AET3Gv20364300"/>
</dbReference>
<feature type="chain" id="PRO_5047275511" evidence="2">
    <location>
        <begin position="21"/>
        <end position="139"/>
    </location>
</feature>
<evidence type="ECO:0000313" key="4">
    <source>
        <dbReference type="Proteomes" id="UP000015105"/>
    </source>
</evidence>
<protein>
    <submittedName>
        <fullName evidence="3">Uncharacterized protein</fullName>
    </submittedName>
</protein>
<dbReference type="EnsemblPlants" id="AET3Gv20364300.1">
    <property type="protein sequence ID" value="AET3Gv20364300.1"/>
    <property type="gene ID" value="AET3Gv20364300"/>
</dbReference>
<proteinExistence type="predicted"/>
<evidence type="ECO:0000256" key="1">
    <source>
        <dbReference type="SAM" id="MobiDB-lite"/>
    </source>
</evidence>
<dbReference type="Proteomes" id="UP000015105">
    <property type="component" value="Chromosome 3D"/>
</dbReference>
<feature type="signal peptide" evidence="2">
    <location>
        <begin position="1"/>
        <end position="20"/>
    </location>
</feature>
<keyword evidence="4" id="KW-1185">Reference proteome</keyword>
<reference evidence="4" key="2">
    <citation type="journal article" date="2017" name="Nat. Plants">
        <title>The Aegilops tauschii genome reveals multiple impacts of transposons.</title>
        <authorList>
            <person name="Zhao G."/>
            <person name="Zou C."/>
            <person name="Li K."/>
            <person name="Wang K."/>
            <person name="Li T."/>
            <person name="Gao L."/>
            <person name="Zhang X."/>
            <person name="Wang H."/>
            <person name="Yang Z."/>
            <person name="Liu X."/>
            <person name="Jiang W."/>
            <person name="Mao L."/>
            <person name="Kong X."/>
            <person name="Jiao Y."/>
            <person name="Jia J."/>
        </authorList>
    </citation>
    <scope>NUCLEOTIDE SEQUENCE [LARGE SCALE GENOMIC DNA]</scope>
    <source>
        <strain evidence="4">cv. AL8/78</strain>
    </source>
</reference>
<feature type="region of interest" description="Disordered" evidence="1">
    <location>
        <begin position="41"/>
        <end position="84"/>
    </location>
</feature>
<dbReference type="AlphaFoldDB" id="A0A453EJI6"/>
<reference evidence="3" key="4">
    <citation type="submission" date="2019-03" db="UniProtKB">
        <authorList>
            <consortium name="EnsemblPlants"/>
        </authorList>
    </citation>
    <scope>IDENTIFICATION</scope>
</reference>
<reference evidence="3" key="5">
    <citation type="journal article" date="2021" name="G3 (Bethesda)">
        <title>Aegilops tauschii genome assembly Aet v5.0 features greater sequence contiguity and improved annotation.</title>
        <authorList>
            <person name="Wang L."/>
            <person name="Zhu T."/>
            <person name="Rodriguez J.C."/>
            <person name="Deal K.R."/>
            <person name="Dubcovsky J."/>
            <person name="McGuire P.E."/>
            <person name="Lux T."/>
            <person name="Spannagl M."/>
            <person name="Mayer K.F.X."/>
            <person name="Baldrich P."/>
            <person name="Meyers B.C."/>
            <person name="Huo N."/>
            <person name="Gu Y.Q."/>
            <person name="Zhou H."/>
            <person name="Devos K.M."/>
            <person name="Bennetzen J.L."/>
            <person name="Unver T."/>
            <person name="Budak H."/>
            <person name="Gulick P.J."/>
            <person name="Galiba G."/>
            <person name="Kalapos B."/>
            <person name="Nelson D.R."/>
            <person name="Li P."/>
            <person name="You F.M."/>
            <person name="Luo M.C."/>
            <person name="Dvorak J."/>
        </authorList>
    </citation>
    <scope>NUCLEOTIDE SEQUENCE [LARGE SCALE GENOMIC DNA]</scope>
    <source>
        <strain evidence="3">cv. AL8/78</strain>
    </source>
</reference>